<organism evidence="1 2">
    <name type="scientific">Camellia lanceoleosa</name>
    <dbReference type="NCBI Taxonomy" id="1840588"/>
    <lineage>
        <taxon>Eukaryota</taxon>
        <taxon>Viridiplantae</taxon>
        <taxon>Streptophyta</taxon>
        <taxon>Embryophyta</taxon>
        <taxon>Tracheophyta</taxon>
        <taxon>Spermatophyta</taxon>
        <taxon>Magnoliopsida</taxon>
        <taxon>eudicotyledons</taxon>
        <taxon>Gunneridae</taxon>
        <taxon>Pentapetalae</taxon>
        <taxon>asterids</taxon>
        <taxon>Ericales</taxon>
        <taxon>Theaceae</taxon>
        <taxon>Camellia</taxon>
    </lineage>
</organism>
<dbReference type="Proteomes" id="UP001060215">
    <property type="component" value="Chromosome 9"/>
</dbReference>
<protein>
    <submittedName>
        <fullName evidence="1">Uncharacterized protein</fullName>
    </submittedName>
</protein>
<reference evidence="1 2" key="1">
    <citation type="journal article" date="2022" name="Plant J.">
        <title>Chromosome-level genome of Camellia lanceoleosa provides a valuable resource for understanding genome evolution and self-incompatibility.</title>
        <authorList>
            <person name="Gong W."/>
            <person name="Xiao S."/>
            <person name="Wang L."/>
            <person name="Liao Z."/>
            <person name="Chang Y."/>
            <person name="Mo W."/>
            <person name="Hu G."/>
            <person name="Li W."/>
            <person name="Zhao G."/>
            <person name="Zhu H."/>
            <person name="Hu X."/>
            <person name="Ji K."/>
            <person name="Xiang X."/>
            <person name="Song Q."/>
            <person name="Yuan D."/>
            <person name="Jin S."/>
            <person name="Zhang L."/>
        </authorList>
    </citation>
    <scope>NUCLEOTIDE SEQUENCE [LARGE SCALE GENOMIC DNA]</scope>
    <source>
        <strain evidence="1">SQ_2022a</strain>
    </source>
</reference>
<gene>
    <name evidence="1" type="ORF">LOK49_LG08G01100</name>
</gene>
<sequence length="202" mass="22800">MLKPKRQIVDGERQIVDVETERHLVKLAKADQDCSTHHRRCRKRTELAKTKHRPGDKEEDEHANVEKEDMVRKDDEEIKERDIVDTGIEEKEGSNKEESESVVKELGCDLGNTIVRCDSMEEGSDQNVVNPVDVDVGLLLVRGLLLAFSRLHPGFVANFGRMFSAVGLLLRGNFGMRFLIKFGAAVELIELVYGVAGFLGYY</sequence>
<proteinExistence type="predicted"/>
<evidence type="ECO:0000313" key="1">
    <source>
        <dbReference type="EMBL" id="KAI8002699.1"/>
    </source>
</evidence>
<evidence type="ECO:0000313" key="2">
    <source>
        <dbReference type="Proteomes" id="UP001060215"/>
    </source>
</evidence>
<comment type="caution">
    <text evidence="1">The sequence shown here is derived from an EMBL/GenBank/DDBJ whole genome shotgun (WGS) entry which is preliminary data.</text>
</comment>
<name>A0ACC0GNZ2_9ERIC</name>
<keyword evidence="2" id="KW-1185">Reference proteome</keyword>
<dbReference type="EMBL" id="CM045766">
    <property type="protein sequence ID" value="KAI8002699.1"/>
    <property type="molecule type" value="Genomic_DNA"/>
</dbReference>
<accession>A0ACC0GNZ2</accession>